<keyword evidence="2" id="KW-1185">Reference proteome</keyword>
<organism evidence="1 2">
    <name type="scientific">Pseudomonas paraeruginosa</name>
    <dbReference type="NCBI Taxonomy" id="2994495"/>
    <lineage>
        <taxon>Bacteria</taxon>
        <taxon>Pseudomonadati</taxon>
        <taxon>Pseudomonadota</taxon>
        <taxon>Gammaproteobacteria</taxon>
        <taxon>Pseudomonadales</taxon>
        <taxon>Pseudomonadaceae</taxon>
        <taxon>Pseudomonas</taxon>
    </lineage>
</organism>
<accession>A0A2R3IYS1</accession>
<sequence length="87" mass="9060">MAAQEGIGGLELGEGRRLRHGFALVGGGIALPAIVAERISNEETATAKICFTVSKRTKPRIIEALSKDSGFCRGYAAAQPSASTAAW</sequence>
<reference evidence="1 2" key="1">
    <citation type="submission" date="2018-02" db="EMBL/GenBank/DDBJ databases">
        <title>FDA/CDC Antimicrobial Resistant Isolate Bank Genome Sequencing.</title>
        <authorList>
            <person name="Benahmed F.H."/>
            <person name="Lutgring J.D."/>
            <person name="Yoo B."/>
            <person name="Machado M."/>
            <person name="Brown A."/>
            <person name="McAllister G."/>
            <person name="Perry A."/>
            <person name="Halpin A.L."/>
            <person name="Vavikolanu K."/>
            <person name="Ott S."/>
            <person name="Zhao X."/>
            <person name="Tallon L.J."/>
            <person name="Sadzewicz L."/>
            <person name="Aluvathingal J."/>
            <person name="Nadendla S."/>
            <person name="Voskania-kordi A."/>
            <person name="Simonyan V."/>
            <person name="Patel J."/>
            <person name="Shawar R.M."/>
        </authorList>
    </citation>
    <scope>NUCLEOTIDE SEQUENCE [LARGE SCALE GENOMIC DNA]</scope>
    <source>
        <strain evidence="1 2">AR_0356</strain>
    </source>
</reference>
<evidence type="ECO:0000313" key="2">
    <source>
        <dbReference type="Proteomes" id="UP000238390"/>
    </source>
</evidence>
<name>A0A2R3IYS1_9PSED</name>
<dbReference type="EMBL" id="CP027169">
    <property type="protein sequence ID" value="AVK07074.1"/>
    <property type="molecule type" value="Genomic_DNA"/>
</dbReference>
<dbReference type="Proteomes" id="UP000238390">
    <property type="component" value="Chromosome"/>
</dbReference>
<evidence type="ECO:0000313" key="1">
    <source>
        <dbReference type="EMBL" id="AVK07074.1"/>
    </source>
</evidence>
<proteinExistence type="predicted"/>
<gene>
    <name evidence="1" type="ORF">CSB93_0822</name>
</gene>
<protein>
    <submittedName>
        <fullName evidence="1">Uncharacterized protein</fullName>
    </submittedName>
</protein>
<dbReference type="AlphaFoldDB" id="A0A2R3IYS1"/>